<keyword evidence="10" id="KW-0809">Transit peptide</keyword>
<comment type="catalytic activity">
    <reaction evidence="21">
        <text>octadecanoyl-CoA + oxidized [electron-transfer flavoprotein] + H(+) = (2E)-octadecenoyl-CoA + reduced [electron-transfer flavoprotein]</text>
        <dbReference type="Rhea" id="RHEA:47240"/>
        <dbReference type="Rhea" id="RHEA-COMP:10685"/>
        <dbReference type="Rhea" id="RHEA-COMP:10686"/>
        <dbReference type="ChEBI" id="CHEBI:15378"/>
        <dbReference type="ChEBI" id="CHEBI:57394"/>
        <dbReference type="ChEBI" id="CHEBI:57692"/>
        <dbReference type="ChEBI" id="CHEBI:58307"/>
        <dbReference type="ChEBI" id="CHEBI:71412"/>
    </reaction>
    <physiologicalReaction direction="left-to-right" evidence="21">
        <dbReference type="Rhea" id="RHEA:47241"/>
    </physiologicalReaction>
</comment>
<comment type="catalytic activity">
    <reaction evidence="18">
        <text>tetracosanoyl-CoA + oxidized [electron-transfer flavoprotein] + H(+) = (2E)-tetracosenoyl-CoA + reduced [electron-transfer flavoprotein]</text>
        <dbReference type="Rhea" id="RHEA:47232"/>
        <dbReference type="Rhea" id="RHEA-COMP:10685"/>
        <dbReference type="Rhea" id="RHEA-COMP:10686"/>
        <dbReference type="ChEBI" id="CHEBI:15378"/>
        <dbReference type="ChEBI" id="CHEBI:57692"/>
        <dbReference type="ChEBI" id="CHEBI:58307"/>
        <dbReference type="ChEBI" id="CHEBI:65052"/>
        <dbReference type="ChEBI" id="CHEBI:74693"/>
    </reaction>
    <physiologicalReaction direction="left-to-right" evidence="18">
        <dbReference type="Rhea" id="RHEA:47233"/>
    </physiologicalReaction>
</comment>
<dbReference type="Gene3D" id="1.20.140.10">
    <property type="entry name" value="Butyryl-CoA Dehydrogenase, subunit A, domain 3"/>
    <property type="match status" value="2"/>
</dbReference>
<keyword evidence="13" id="KW-0443">Lipid metabolism</keyword>
<keyword evidence="9" id="KW-0276">Fatty acid metabolism</keyword>
<comment type="subcellular location">
    <subcellularLocation>
        <location evidence="2">Mitochondrion inner membrane</location>
        <topology evidence="2">Peripheral membrane protein</topology>
    </subcellularLocation>
</comment>
<dbReference type="STRING" id="62324.A0A4Y0BTL4"/>
<evidence type="ECO:0000256" key="14">
    <source>
        <dbReference type="ARBA" id="ARBA00023128"/>
    </source>
</evidence>
<dbReference type="Pfam" id="PF00441">
    <property type="entry name" value="Acyl-CoA_dh_1"/>
    <property type="match status" value="1"/>
</dbReference>
<evidence type="ECO:0000259" key="26">
    <source>
        <dbReference type="Pfam" id="PF21343"/>
    </source>
</evidence>
<dbReference type="GO" id="GO:0005743">
    <property type="term" value="C:mitochondrial inner membrane"/>
    <property type="evidence" value="ECO:0007669"/>
    <property type="project" value="UniProtKB-SubCell"/>
</dbReference>
<evidence type="ECO:0000256" key="16">
    <source>
        <dbReference type="ARBA" id="ARBA00047893"/>
    </source>
</evidence>
<evidence type="ECO:0000256" key="3">
    <source>
        <dbReference type="ARBA" id="ARBA00005198"/>
    </source>
</evidence>
<evidence type="ECO:0000256" key="10">
    <source>
        <dbReference type="ARBA" id="ARBA00022946"/>
    </source>
</evidence>
<dbReference type="PANTHER" id="PTHR43884">
    <property type="entry name" value="ACYL-COA DEHYDROGENASE"/>
    <property type="match status" value="1"/>
</dbReference>
<feature type="domain" description="Acyl-CoA oxidase/dehydrogenase middle" evidence="24">
    <location>
        <begin position="216"/>
        <end position="318"/>
    </location>
</feature>
<evidence type="ECO:0000259" key="23">
    <source>
        <dbReference type="Pfam" id="PF00441"/>
    </source>
</evidence>
<reference evidence="27" key="1">
    <citation type="submission" date="2020-05" db="UniProtKB">
        <authorList>
            <consortium name="EnsemblMetazoa"/>
        </authorList>
    </citation>
    <scope>IDENTIFICATION</scope>
    <source>
        <strain evidence="27">FUMOZ</strain>
    </source>
</reference>
<evidence type="ECO:0000259" key="25">
    <source>
        <dbReference type="Pfam" id="PF02771"/>
    </source>
</evidence>
<evidence type="ECO:0000256" key="13">
    <source>
        <dbReference type="ARBA" id="ARBA00023098"/>
    </source>
</evidence>
<proteinExistence type="inferred from homology"/>
<protein>
    <recommendedName>
        <fullName evidence="28">Very long chain acyl-CoA dehydrogenase</fullName>
    </recommendedName>
</protein>
<evidence type="ECO:0000256" key="7">
    <source>
        <dbReference type="ARBA" id="ARBA00022792"/>
    </source>
</evidence>
<organism evidence="27">
    <name type="scientific">Anopheles funestus</name>
    <name type="common">African malaria mosquito</name>
    <dbReference type="NCBI Taxonomy" id="62324"/>
    <lineage>
        <taxon>Eukaryota</taxon>
        <taxon>Metazoa</taxon>
        <taxon>Ecdysozoa</taxon>
        <taxon>Arthropoda</taxon>
        <taxon>Hexapoda</taxon>
        <taxon>Insecta</taxon>
        <taxon>Pterygota</taxon>
        <taxon>Neoptera</taxon>
        <taxon>Endopterygota</taxon>
        <taxon>Diptera</taxon>
        <taxon>Nematocera</taxon>
        <taxon>Culicoidea</taxon>
        <taxon>Culicidae</taxon>
        <taxon>Anophelinae</taxon>
        <taxon>Anopheles</taxon>
    </lineage>
</organism>
<dbReference type="SUPFAM" id="SSF56645">
    <property type="entry name" value="Acyl-CoA dehydrogenase NM domain-like"/>
    <property type="match status" value="1"/>
</dbReference>
<dbReference type="PANTHER" id="PTHR43884:SF11">
    <property type="entry name" value="VERY LONG-CHAIN SPECIFIC ACYL-COA DEHYDROGENASE, MITOCHONDRIAL"/>
    <property type="match status" value="1"/>
</dbReference>
<dbReference type="Pfam" id="PF21343">
    <property type="entry name" value="ACAD9-ACADV_C"/>
    <property type="match status" value="1"/>
</dbReference>
<dbReference type="FunFam" id="1.10.540.10:FF:000001">
    <property type="entry name" value="Very long-chain-specific acyl-CoA dehydrogenase, mitochondrial"/>
    <property type="match status" value="1"/>
</dbReference>
<evidence type="ECO:0000256" key="12">
    <source>
        <dbReference type="ARBA" id="ARBA00023002"/>
    </source>
</evidence>
<keyword evidence="14" id="KW-0496">Mitochondrion</keyword>
<dbReference type="FunFam" id="2.40.110.10:FF:000006">
    <property type="entry name" value="very long-chain specific acyl-CoA dehydrogenase, mitochondrial"/>
    <property type="match status" value="1"/>
</dbReference>
<dbReference type="GO" id="GO:0006631">
    <property type="term" value="P:fatty acid metabolic process"/>
    <property type="evidence" value="ECO:0007669"/>
    <property type="project" value="UniProtKB-KW"/>
</dbReference>
<name>A0A4Y0BTL4_ANOFN</name>
<keyword evidence="15" id="KW-0472">Membrane</keyword>
<dbReference type="GO" id="GO:0050660">
    <property type="term" value="F:flavin adenine dinucleotide binding"/>
    <property type="evidence" value="ECO:0007669"/>
    <property type="project" value="InterPro"/>
</dbReference>
<comment type="pathway">
    <text evidence="3">Lipid metabolism; mitochondrial fatty acid beta-oxidation.</text>
</comment>
<dbReference type="InterPro" id="IPR009100">
    <property type="entry name" value="AcylCoA_DH/oxidase_NM_dom_sf"/>
</dbReference>
<accession>A0A4Y0BTL4</accession>
<dbReference type="InterPro" id="IPR046373">
    <property type="entry name" value="Acyl-CoA_Oxase/DH_mid-dom_sf"/>
</dbReference>
<evidence type="ECO:0000256" key="5">
    <source>
        <dbReference type="ARBA" id="ARBA00022553"/>
    </source>
</evidence>
<feature type="domain" description="Acyl-CoA dehydrogenase/oxidase C-terminal" evidence="23">
    <location>
        <begin position="330"/>
        <end position="476"/>
    </location>
</feature>
<evidence type="ECO:0000256" key="18">
    <source>
        <dbReference type="ARBA" id="ARBA00048086"/>
    </source>
</evidence>
<dbReference type="InterPro" id="IPR049448">
    <property type="entry name" value="ACAD9/ACADV-like_C"/>
</dbReference>
<comment type="catalytic activity">
    <reaction evidence="17">
        <text>oxidized [electron-transfer flavoprotein] + hexadecanoyl-CoA + H(+) = (2E)-hexadecenoyl-CoA + reduced [electron-transfer flavoprotein]</text>
        <dbReference type="Rhea" id="RHEA:43448"/>
        <dbReference type="Rhea" id="RHEA-COMP:10685"/>
        <dbReference type="Rhea" id="RHEA-COMP:10686"/>
        <dbReference type="ChEBI" id="CHEBI:15378"/>
        <dbReference type="ChEBI" id="CHEBI:57379"/>
        <dbReference type="ChEBI" id="CHEBI:57692"/>
        <dbReference type="ChEBI" id="CHEBI:58307"/>
        <dbReference type="ChEBI" id="CHEBI:61526"/>
    </reaction>
    <physiologicalReaction direction="left-to-right" evidence="17">
        <dbReference type="Rhea" id="RHEA:43449"/>
    </physiologicalReaction>
</comment>
<dbReference type="GO" id="GO:0000062">
    <property type="term" value="F:fatty-acyl-CoA binding"/>
    <property type="evidence" value="ECO:0007669"/>
    <property type="project" value="TreeGrafter"/>
</dbReference>
<dbReference type="InterPro" id="IPR009075">
    <property type="entry name" value="AcylCo_DH/oxidase_C"/>
</dbReference>
<dbReference type="GO" id="GO:0017099">
    <property type="term" value="F:very-long-chain fatty acyl-CoA dehydrogenase activity"/>
    <property type="evidence" value="ECO:0007669"/>
    <property type="project" value="TreeGrafter"/>
</dbReference>
<dbReference type="InterPro" id="IPR013786">
    <property type="entry name" value="AcylCoA_DH/ox_N"/>
</dbReference>
<evidence type="ECO:0000256" key="20">
    <source>
        <dbReference type="ARBA" id="ARBA00049140"/>
    </source>
</evidence>
<comment type="cofactor">
    <cofactor evidence="1 22">
        <name>FAD</name>
        <dbReference type="ChEBI" id="CHEBI:57692"/>
    </cofactor>
</comment>
<evidence type="ECO:0000256" key="2">
    <source>
        <dbReference type="ARBA" id="ARBA00004637"/>
    </source>
</evidence>
<keyword evidence="6 22" id="KW-0285">Flavoprotein</keyword>
<dbReference type="Gene3D" id="2.40.110.10">
    <property type="entry name" value="Butyryl-CoA Dehydrogenase, subunit A, domain 2"/>
    <property type="match status" value="1"/>
</dbReference>
<dbReference type="VEuPathDB" id="VectorBase:AFUN2_011088"/>
<comment type="catalytic activity">
    <reaction evidence="19">
        <text>tetradecanoyl-CoA + oxidized [electron-transfer flavoprotein] + H(+) = (2E)-tetradecenoyl-CoA + reduced [electron-transfer flavoprotein]</text>
        <dbReference type="Rhea" id="RHEA:47316"/>
        <dbReference type="Rhea" id="RHEA-COMP:10685"/>
        <dbReference type="Rhea" id="RHEA-COMP:10686"/>
        <dbReference type="ChEBI" id="CHEBI:15378"/>
        <dbReference type="ChEBI" id="CHEBI:57385"/>
        <dbReference type="ChEBI" id="CHEBI:57692"/>
        <dbReference type="ChEBI" id="CHEBI:58307"/>
        <dbReference type="ChEBI" id="CHEBI:61405"/>
    </reaction>
    <physiologicalReaction direction="left-to-right" evidence="19">
        <dbReference type="Rhea" id="RHEA:47317"/>
    </physiologicalReaction>
</comment>
<feature type="domain" description="Acyl-CoA dehydrogenase/oxidase N-terminal" evidence="25">
    <location>
        <begin position="105"/>
        <end position="211"/>
    </location>
</feature>
<keyword evidence="12 22" id="KW-0560">Oxidoreductase</keyword>
<evidence type="ECO:0000256" key="9">
    <source>
        <dbReference type="ARBA" id="ARBA00022832"/>
    </source>
</evidence>
<evidence type="ECO:0000256" key="21">
    <source>
        <dbReference type="ARBA" id="ARBA00049224"/>
    </source>
</evidence>
<comment type="catalytic activity">
    <reaction evidence="20">
        <text>eicosanoyl-CoA + oxidized [electron-transfer flavoprotein] + H(+) = (2E)-eicosenoyl-CoA + reduced [electron-transfer flavoprotein]</text>
        <dbReference type="Rhea" id="RHEA:47236"/>
        <dbReference type="Rhea" id="RHEA-COMP:10685"/>
        <dbReference type="Rhea" id="RHEA-COMP:10686"/>
        <dbReference type="ChEBI" id="CHEBI:15378"/>
        <dbReference type="ChEBI" id="CHEBI:57380"/>
        <dbReference type="ChEBI" id="CHEBI:57692"/>
        <dbReference type="ChEBI" id="CHEBI:58307"/>
        <dbReference type="ChEBI" id="CHEBI:74691"/>
    </reaction>
    <physiologicalReaction direction="left-to-right" evidence="20">
        <dbReference type="Rhea" id="RHEA:47237"/>
    </physiologicalReaction>
</comment>
<evidence type="ECO:0000256" key="17">
    <source>
        <dbReference type="ARBA" id="ARBA00047916"/>
    </source>
</evidence>
<evidence type="ECO:0000256" key="1">
    <source>
        <dbReference type="ARBA" id="ARBA00001974"/>
    </source>
</evidence>
<dbReference type="InterPro" id="IPR006091">
    <property type="entry name" value="Acyl-CoA_Oxase/DH_mid-dom"/>
</dbReference>
<dbReference type="AlphaFoldDB" id="A0A4Y0BTL4"/>
<dbReference type="VEuPathDB" id="VectorBase:AFUN021247"/>
<evidence type="ECO:0000256" key="6">
    <source>
        <dbReference type="ARBA" id="ARBA00022630"/>
    </source>
</evidence>
<evidence type="ECO:0000259" key="24">
    <source>
        <dbReference type="Pfam" id="PF02770"/>
    </source>
</evidence>
<keyword evidence="11" id="KW-0007">Acetylation</keyword>
<evidence type="ECO:0000256" key="19">
    <source>
        <dbReference type="ARBA" id="ARBA00049038"/>
    </source>
</evidence>
<keyword evidence="7" id="KW-0999">Mitochondrion inner membrane</keyword>
<evidence type="ECO:0000256" key="15">
    <source>
        <dbReference type="ARBA" id="ARBA00023136"/>
    </source>
</evidence>
<dbReference type="EnsemblMetazoa" id="AFUN021247-RA">
    <property type="protein sequence ID" value="AFUN021247-PA"/>
    <property type="gene ID" value="AFUN021247"/>
</dbReference>
<keyword evidence="5" id="KW-0597">Phosphoprotein</keyword>
<keyword evidence="8 22" id="KW-0274">FAD</keyword>
<dbReference type="SUPFAM" id="SSF47203">
    <property type="entry name" value="Acyl-CoA dehydrogenase C-terminal domain-like"/>
    <property type="match status" value="1"/>
</dbReference>
<comment type="similarity">
    <text evidence="4 22">Belongs to the acyl-CoA dehydrogenase family.</text>
</comment>
<dbReference type="Pfam" id="PF02770">
    <property type="entry name" value="Acyl-CoA_dh_M"/>
    <property type="match status" value="1"/>
</dbReference>
<evidence type="ECO:0000256" key="11">
    <source>
        <dbReference type="ARBA" id="ARBA00022990"/>
    </source>
</evidence>
<evidence type="ECO:0000256" key="22">
    <source>
        <dbReference type="RuleBase" id="RU362125"/>
    </source>
</evidence>
<evidence type="ECO:0008006" key="28">
    <source>
        <dbReference type="Google" id="ProtNLM"/>
    </source>
</evidence>
<feature type="domain" description="ACAD9/ACADV-like C-terminal" evidence="26">
    <location>
        <begin position="530"/>
        <end position="647"/>
    </location>
</feature>
<dbReference type="Pfam" id="PF02771">
    <property type="entry name" value="Acyl-CoA_dh_N"/>
    <property type="match status" value="1"/>
</dbReference>
<dbReference type="InterPro" id="IPR037069">
    <property type="entry name" value="AcylCoA_DH/ox_N_sf"/>
</dbReference>
<dbReference type="Gene3D" id="1.10.540.10">
    <property type="entry name" value="Acyl-CoA dehydrogenase/oxidase, N-terminal domain"/>
    <property type="match status" value="1"/>
</dbReference>
<evidence type="ECO:0000256" key="4">
    <source>
        <dbReference type="ARBA" id="ARBA00009347"/>
    </source>
</evidence>
<sequence>MTYKRVPYFTEVVHGRRFQLQLNLKLKMLRLSTACRASDHWNVAKRLVQNSIAGSTSFHVRAASSFSDAQRPNRSFLMNLFGGKLQTIELFPYPEPLDEEQKDYARALVDPVHKFFKEVNDATRNDDTSNVDSRTIDALWDLGLLSVYVPPELGGLGLCNVQSVLMAEISGSYDLALSLLIGAHKSIGTKGILLYGSDQQKQKYLPMLSSGRVFGAFALTEPGTGSDAASIKTKAVLSPCGKFYIMNGSKLWISGGGFADIFTTFAQVEVTDEQTGGKHNKMTAFIVERSFGGVSTGPPEDKMGLKCSVTNELFLDDVRVPVENVLGELGSGFKIAVNILNSGRYGLGAMLSGTMKACIEKAANHVSDRIQFKRKLIEFENVQEKLGTMATYHYVAQSLTYMVSGNMDKGSVDFHLEAAVSKVFCTEAAWYVCDEAIQLLGGNGFMKSGGLERFLRDIRVFRIFEGANDVLRMFIALTGIQRVGSDLQELQKALKNPLGNMGVILAEGTKRAGRSVGVGGMDLRPFVAGELQTAAQQCSESINTFSHTVESLLRIHGKEITERQFQLARVADCAIDIYSMATVLSRATRAIKLNLPSAQQELLMTQIWCKEASDRVQRNINRIQSVSFKENYQRMAIVAKHISNQRGIAFTNPMEID</sequence>
<dbReference type="FunFam" id="1.20.140.10:FF:000008">
    <property type="entry name" value="acyl-CoA dehydrogenase family member 9, mitochondrial"/>
    <property type="match status" value="1"/>
</dbReference>
<evidence type="ECO:0000256" key="8">
    <source>
        <dbReference type="ARBA" id="ARBA00022827"/>
    </source>
</evidence>
<comment type="catalytic activity">
    <reaction evidence="16">
        <text>dodecanoyl-CoA + oxidized [electron-transfer flavoprotein] + H(+) = (2E)-dodecenoyl-CoA + reduced [electron-transfer flavoprotein]</text>
        <dbReference type="Rhea" id="RHEA:47296"/>
        <dbReference type="Rhea" id="RHEA-COMP:10685"/>
        <dbReference type="Rhea" id="RHEA-COMP:10686"/>
        <dbReference type="ChEBI" id="CHEBI:15378"/>
        <dbReference type="ChEBI" id="CHEBI:57330"/>
        <dbReference type="ChEBI" id="CHEBI:57375"/>
        <dbReference type="ChEBI" id="CHEBI:57692"/>
        <dbReference type="ChEBI" id="CHEBI:58307"/>
    </reaction>
    <physiologicalReaction direction="left-to-right" evidence="16">
        <dbReference type="Rhea" id="RHEA:47297"/>
    </physiologicalReaction>
</comment>
<evidence type="ECO:0000313" key="27">
    <source>
        <dbReference type="EnsemblMetazoa" id="AFUN021247-PA"/>
    </source>
</evidence>
<dbReference type="InterPro" id="IPR036250">
    <property type="entry name" value="AcylCo_DH-like_C"/>
</dbReference>